<evidence type="ECO:0000259" key="2">
    <source>
        <dbReference type="PROSITE" id="PS51192"/>
    </source>
</evidence>
<dbReference type="SUPFAM" id="SSF56024">
    <property type="entry name" value="Phospholipase D/nuclease"/>
    <property type="match status" value="1"/>
</dbReference>
<dbReference type="Pfam" id="PF00271">
    <property type="entry name" value="Helicase_C"/>
    <property type="match status" value="1"/>
</dbReference>
<dbReference type="GO" id="GO:0004386">
    <property type="term" value="F:helicase activity"/>
    <property type="evidence" value="ECO:0007669"/>
    <property type="project" value="UniProtKB-KW"/>
</dbReference>
<dbReference type="PROSITE" id="PS51192">
    <property type="entry name" value="HELICASE_ATP_BIND_1"/>
    <property type="match status" value="1"/>
</dbReference>
<dbReference type="CDD" id="cd18032">
    <property type="entry name" value="DEXHc_RE_I_III_res"/>
    <property type="match status" value="1"/>
</dbReference>
<dbReference type="InterPro" id="IPR052511">
    <property type="entry name" value="ATP-dep_Helicase"/>
</dbReference>
<dbReference type="PROSITE" id="PS51194">
    <property type="entry name" value="HELICASE_CTER"/>
    <property type="match status" value="1"/>
</dbReference>
<accession>A0A8J3PNH8</accession>
<dbReference type="SMART" id="SM00490">
    <property type="entry name" value="HELICc"/>
    <property type="match status" value="1"/>
</dbReference>
<dbReference type="CDD" id="cd18799">
    <property type="entry name" value="SF2_C_EcoAI-like"/>
    <property type="match status" value="1"/>
</dbReference>
<evidence type="ECO:0000259" key="1">
    <source>
        <dbReference type="PROSITE" id="PS50035"/>
    </source>
</evidence>
<sequence length="1035" mass="115663">MLTYVAQVTDLARGAYEHLITRGLDEQLLPVARDLVDRQRLDPADAEVVLSRHIAGLAHRAMKAVSGEDKERLARQVEIANRIAEAIADLSPAAVEPADFVTAPPDLLLRAIVDRPAAPTDVVFPPRPETPLSSGALLVNGRRQPRIGHEVATEMASADEVDLLVAFIKWHGLRLLEQPIRDLIGRGGRLRVITTTYMGATDQRALDRLAELGAEIRVSYETKTTRLHAKAWLFRRKTGASTAYVGSSNLSKSALVDGLEWNVRIAALEQPHILDTFEATFDEYWDDPAFEEYIPQRDAGRLRQALRIESGSGSPELAIDITSLDVRPYGYQREILDELAAEREVHGHWRNLVVMATGTGKTVVAALDYKRLREADAVDSLLFVAHQERILQQSRSVFRHVLRDGSFGETLVGGERPSQWRHVFASVQSLHRLDLDELDPARFDMVIVDEFHHAQAPTYTRLLNHLKPRVLLGLTATPERADGQDIRVWFDGHTSIELRLWEALERQLLAPFQYFGIHDDVDLSAIRWKRGQGYDQGELSNLYTGHHARAKLILQAVHDKVDVNRMRALGFCVSIQHAEFMADWFQRAGVPALAVTSRLDLAGQREAVQKLMKGEVQALFTVDLFNEGVDLPTVDTILMLRPTESATIFLQQLGRGLRLADDKPCLTVLDFIGGQHADFRFDLRYRAITGISRRELARDVERDFPTLPAGCHIQLDPVAKQVVLKNVQAALRLRWHDVTAELRRLGDVSLGAFLAETGLELEDLYRSKSRGGWTGLRRLAGLDTSSPGPDDAVLSSAIGRMLHLDDLPRLSLLSSLADGSRPSAGRLAAMLHALLWGSACSFEEGLERLWAVPSRCDELRQVASVLRSRIHRVGRPVDLSGRIPLTLHARYSRDEVRAAFGVAEPVREGVKWVEAEQADLFFVTLNKTLEHYSPTTMYEDRAITPELFQWESQSTTSAASPTGQRYVKHAARGSSVHLFLRESKDSDGALGVPPYLYAGRMRYVQHSGDRPMRILWRLEKPLPADVFHAARVAAG</sequence>
<dbReference type="EMBL" id="BONU01000013">
    <property type="protein sequence ID" value="GIG73946.1"/>
    <property type="molecule type" value="Genomic_DNA"/>
</dbReference>
<dbReference type="Pfam" id="PF11907">
    <property type="entry name" value="DUF3427"/>
    <property type="match status" value="1"/>
</dbReference>
<dbReference type="GO" id="GO:0016887">
    <property type="term" value="F:ATP hydrolysis activity"/>
    <property type="evidence" value="ECO:0007669"/>
    <property type="project" value="TreeGrafter"/>
</dbReference>
<keyword evidence="4" id="KW-0378">Hydrolase</keyword>
<dbReference type="GO" id="GO:0006793">
    <property type="term" value="P:phosphorus metabolic process"/>
    <property type="evidence" value="ECO:0007669"/>
    <property type="project" value="UniProtKB-ARBA"/>
</dbReference>
<dbReference type="Proteomes" id="UP000653674">
    <property type="component" value="Unassembled WGS sequence"/>
</dbReference>
<dbReference type="CDD" id="cd09203">
    <property type="entry name" value="PLDc_N_DEXD_b1"/>
    <property type="match status" value="1"/>
</dbReference>
<reference evidence="4" key="1">
    <citation type="submission" date="2021-01" db="EMBL/GenBank/DDBJ databases">
        <title>Whole genome shotgun sequence of Planosporangium flavigriseum NBRC 105377.</title>
        <authorList>
            <person name="Komaki H."/>
            <person name="Tamura T."/>
        </authorList>
    </citation>
    <scope>NUCLEOTIDE SEQUENCE</scope>
    <source>
        <strain evidence="4">NBRC 105377</strain>
    </source>
</reference>
<evidence type="ECO:0000313" key="4">
    <source>
        <dbReference type="EMBL" id="GIG73946.1"/>
    </source>
</evidence>
<proteinExistence type="predicted"/>
<dbReference type="Gene3D" id="3.40.50.300">
    <property type="entry name" value="P-loop containing nucleotide triphosphate hydrolases"/>
    <property type="match status" value="2"/>
</dbReference>
<feature type="domain" description="Helicase C-terminal" evidence="3">
    <location>
        <begin position="556"/>
        <end position="708"/>
    </location>
</feature>
<dbReference type="InterPro" id="IPR001650">
    <property type="entry name" value="Helicase_C-like"/>
</dbReference>
<dbReference type="InterPro" id="IPR006935">
    <property type="entry name" value="Helicase/UvrB_N"/>
</dbReference>
<name>A0A8J3PNH8_9ACTN</name>
<dbReference type="GO" id="GO:0003677">
    <property type="term" value="F:DNA binding"/>
    <property type="evidence" value="ECO:0007669"/>
    <property type="project" value="InterPro"/>
</dbReference>
<keyword evidence="5" id="KW-1185">Reference proteome</keyword>
<dbReference type="Gene3D" id="3.30.870.10">
    <property type="entry name" value="Endonuclease Chain A"/>
    <property type="match status" value="1"/>
</dbReference>
<protein>
    <submittedName>
        <fullName evidence="4">Helicase</fullName>
    </submittedName>
</protein>
<dbReference type="PROSITE" id="PS50035">
    <property type="entry name" value="PLD"/>
    <property type="match status" value="1"/>
</dbReference>
<dbReference type="PANTHER" id="PTHR47962:SF7">
    <property type="entry name" value="MITOCHONDRIAL ATP-DEPENDENT HELICASE IRC3-RELATED"/>
    <property type="match status" value="1"/>
</dbReference>
<feature type="domain" description="PLD phosphodiesterase" evidence="1">
    <location>
        <begin position="223"/>
        <end position="254"/>
    </location>
</feature>
<dbReference type="InterPro" id="IPR001736">
    <property type="entry name" value="PLipase_D/transphosphatidylase"/>
</dbReference>
<dbReference type="InterPro" id="IPR027417">
    <property type="entry name" value="P-loop_NTPase"/>
</dbReference>
<dbReference type="InterPro" id="IPR025202">
    <property type="entry name" value="PLD-like_dom"/>
</dbReference>
<dbReference type="Pfam" id="PF13091">
    <property type="entry name" value="PLDc_2"/>
    <property type="match status" value="1"/>
</dbReference>
<dbReference type="InterPro" id="IPR021835">
    <property type="entry name" value="DUF3427"/>
</dbReference>
<organism evidence="4 5">
    <name type="scientific">Planosporangium flavigriseum</name>
    <dbReference type="NCBI Taxonomy" id="373681"/>
    <lineage>
        <taxon>Bacteria</taxon>
        <taxon>Bacillati</taxon>
        <taxon>Actinomycetota</taxon>
        <taxon>Actinomycetes</taxon>
        <taxon>Micromonosporales</taxon>
        <taxon>Micromonosporaceae</taxon>
        <taxon>Planosporangium</taxon>
    </lineage>
</organism>
<feature type="domain" description="Helicase ATP-binding" evidence="2">
    <location>
        <begin position="342"/>
        <end position="496"/>
    </location>
</feature>
<gene>
    <name evidence="4" type="ORF">Pfl04_23500</name>
</gene>
<keyword evidence="4" id="KW-0067">ATP-binding</keyword>
<dbReference type="InterPro" id="IPR014001">
    <property type="entry name" value="Helicase_ATP-bd"/>
</dbReference>
<keyword evidence="4" id="KW-0547">Nucleotide-binding</keyword>
<comment type="caution">
    <text evidence="4">The sequence shown here is derived from an EMBL/GenBank/DDBJ whole genome shotgun (WGS) entry which is preliminary data.</text>
</comment>
<dbReference type="GO" id="GO:0005524">
    <property type="term" value="F:ATP binding"/>
    <property type="evidence" value="ECO:0007669"/>
    <property type="project" value="InterPro"/>
</dbReference>
<dbReference type="SMART" id="SM00487">
    <property type="entry name" value="DEXDc"/>
    <property type="match status" value="1"/>
</dbReference>
<dbReference type="Pfam" id="PF04851">
    <property type="entry name" value="ResIII"/>
    <property type="match status" value="1"/>
</dbReference>
<dbReference type="PANTHER" id="PTHR47962">
    <property type="entry name" value="ATP-DEPENDENT HELICASE LHR-RELATED-RELATED"/>
    <property type="match status" value="1"/>
</dbReference>
<evidence type="ECO:0000313" key="5">
    <source>
        <dbReference type="Proteomes" id="UP000653674"/>
    </source>
</evidence>
<dbReference type="SUPFAM" id="SSF52540">
    <property type="entry name" value="P-loop containing nucleoside triphosphate hydrolases"/>
    <property type="match status" value="1"/>
</dbReference>
<keyword evidence="4" id="KW-0347">Helicase</keyword>
<evidence type="ECO:0000259" key="3">
    <source>
        <dbReference type="PROSITE" id="PS51194"/>
    </source>
</evidence>
<dbReference type="AlphaFoldDB" id="A0A8J3PNH8"/>